<dbReference type="PANTHER" id="PTHR45138">
    <property type="entry name" value="REGULATORY COMPONENTS OF SENSORY TRANSDUCTION SYSTEM"/>
    <property type="match status" value="1"/>
</dbReference>
<evidence type="ECO:0000313" key="9">
    <source>
        <dbReference type="Proteomes" id="UP000316882"/>
    </source>
</evidence>
<keyword evidence="9" id="KW-1185">Reference proteome</keyword>
<dbReference type="SMART" id="SM00267">
    <property type="entry name" value="GGDEF"/>
    <property type="match status" value="1"/>
</dbReference>
<dbReference type="GO" id="GO:0005886">
    <property type="term" value="C:plasma membrane"/>
    <property type="evidence" value="ECO:0007669"/>
    <property type="project" value="UniProtKB-SubCell"/>
</dbReference>
<feature type="domain" description="GGDEF" evidence="7">
    <location>
        <begin position="387"/>
        <end position="517"/>
    </location>
</feature>
<dbReference type="RefSeq" id="WP_122964602.1">
    <property type="nucleotide sequence ID" value="NZ_BJMH01000019.1"/>
</dbReference>
<dbReference type="Gene3D" id="3.30.450.20">
    <property type="entry name" value="PAS domain"/>
    <property type="match status" value="1"/>
</dbReference>
<evidence type="ECO:0000256" key="6">
    <source>
        <dbReference type="SAM" id="Coils"/>
    </source>
</evidence>
<evidence type="ECO:0000256" key="1">
    <source>
        <dbReference type="ARBA" id="ARBA00004651"/>
    </source>
</evidence>
<dbReference type="SUPFAM" id="SSF103190">
    <property type="entry name" value="Sensory domain-like"/>
    <property type="match status" value="1"/>
</dbReference>
<dbReference type="InterPro" id="IPR000160">
    <property type="entry name" value="GGDEF_dom"/>
</dbReference>
<dbReference type="InterPro" id="IPR029151">
    <property type="entry name" value="Sensor-like_sf"/>
</dbReference>
<proteinExistence type="predicted"/>
<sequence length="524" mass="58600">MGKRRTYTLRFIMEMLVVFSVLATILIEVISSLHVNRTSLSTNYLENNYQYAKKLARNTADILTVLQNNVDTIARQAGEKPLVEKDLDDWYAANRQNFHSLFITDAEGHIQKVSPLKSGVALGTLLTSHAVRLALIQKKPLISEPYRAVSGRLILMISSPIFDKQGVYQGFAGGTIYLEESNVLNRTLKEHFYGDGSYVYVVDQQGRLIFHPETKRLGETVLLNPAIQQALAGKSGYQQIVNSKGKSYFAGYTTESVSGWIIVSQTPTSVIDESNHKLLHNLLMTSLPFLLLTLGIVWLIAKNINTALSKLTHISDESGGMDCPAELTTTSKIYEVQKLYQSTRLALRQMNRKLRQLQSEVEKDGLTGLANRKTFDACLQDALRSEIPFSLILLDVDRFKRINDAFGHVTGDEVLKQVAQTMLDTTREDDFCFRYGGEEFGILLQGDRHLFAYQIAERLRQMIEALDNPTGHPVTISLGIASYPLHGTEALDIITCADQALYQSKAAGRNQTTSFRLGIESLQP</sequence>
<evidence type="ECO:0000256" key="3">
    <source>
        <dbReference type="ARBA" id="ARBA00022692"/>
    </source>
</evidence>
<dbReference type="AlphaFoldDB" id="A0A4Y3PMN4"/>
<reference evidence="8 9" key="1">
    <citation type="submission" date="2019-06" db="EMBL/GenBank/DDBJ databases">
        <title>Whole genome shotgun sequence of Brevibacillus parabrevis NBRC 12334.</title>
        <authorList>
            <person name="Hosoyama A."/>
            <person name="Uohara A."/>
            <person name="Ohji S."/>
            <person name="Ichikawa N."/>
        </authorList>
    </citation>
    <scope>NUCLEOTIDE SEQUENCE [LARGE SCALE GENOMIC DNA]</scope>
    <source>
        <strain evidence="8 9">NBRC 12334</strain>
    </source>
</reference>
<dbReference type="EMBL" id="BJMH01000019">
    <property type="protein sequence ID" value="GEB34115.1"/>
    <property type="molecule type" value="Genomic_DNA"/>
</dbReference>
<evidence type="ECO:0000256" key="2">
    <source>
        <dbReference type="ARBA" id="ARBA00022475"/>
    </source>
</evidence>
<dbReference type="InterPro" id="IPR043128">
    <property type="entry name" value="Rev_trsase/Diguanyl_cyclase"/>
</dbReference>
<gene>
    <name evidence="8" type="ORF">BPA01_36950</name>
</gene>
<evidence type="ECO:0000313" key="8">
    <source>
        <dbReference type="EMBL" id="GEB34115.1"/>
    </source>
</evidence>
<keyword evidence="6" id="KW-0175">Coiled coil</keyword>
<dbReference type="Gene3D" id="3.30.70.270">
    <property type="match status" value="1"/>
</dbReference>
<dbReference type="STRING" id="54914.AV540_07775"/>
<dbReference type="InterPro" id="IPR033479">
    <property type="entry name" value="dCache_1"/>
</dbReference>
<dbReference type="Pfam" id="PF02743">
    <property type="entry name" value="dCache_1"/>
    <property type="match status" value="1"/>
</dbReference>
<dbReference type="PANTHER" id="PTHR45138:SF9">
    <property type="entry name" value="DIGUANYLATE CYCLASE DGCM-RELATED"/>
    <property type="match status" value="1"/>
</dbReference>
<keyword evidence="2" id="KW-1003">Cell membrane</keyword>
<evidence type="ECO:0000259" key="7">
    <source>
        <dbReference type="PROSITE" id="PS50887"/>
    </source>
</evidence>
<dbReference type="CDD" id="cd18773">
    <property type="entry name" value="PDC1_HK_sensor"/>
    <property type="match status" value="1"/>
</dbReference>
<accession>A0A4Y3PMN4</accession>
<dbReference type="PROSITE" id="PS50887">
    <property type="entry name" value="GGDEF"/>
    <property type="match status" value="1"/>
</dbReference>
<protein>
    <submittedName>
        <fullName evidence="8">Sensor domain-containing diguanylate cyclase</fullName>
    </submittedName>
</protein>
<dbReference type="GO" id="GO:0052621">
    <property type="term" value="F:diguanylate cyclase activity"/>
    <property type="evidence" value="ECO:0007669"/>
    <property type="project" value="TreeGrafter"/>
</dbReference>
<dbReference type="FunFam" id="3.30.70.270:FF:000001">
    <property type="entry name" value="Diguanylate cyclase domain protein"/>
    <property type="match status" value="1"/>
</dbReference>
<keyword evidence="3" id="KW-0812">Transmembrane</keyword>
<comment type="subcellular location">
    <subcellularLocation>
        <location evidence="1">Cell membrane</location>
        <topology evidence="1">Multi-pass membrane protein</topology>
    </subcellularLocation>
</comment>
<dbReference type="Proteomes" id="UP000316882">
    <property type="component" value="Unassembled WGS sequence"/>
</dbReference>
<keyword evidence="5" id="KW-0472">Membrane</keyword>
<dbReference type="InterPro" id="IPR050469">
    <property type="entry name" value="Diguanylate_Cyclase"/>
</dbReference>
<keyword evidence="4" id="KW-1133">Transmembrane helix</keyword>
<organism evidence="8 9">
    <name type="scientific">Brevibacillus parabrevis</name>
    <dbReference type="NCBI Taxonomy" id="54914"/>
    <lineage>
        <taxon>Bacteria</taxon>
        <taxon>Bacillati</taxon>
        <taxon>Bacillota</taxon>
        <taxon>Bacilli</taxon>
        <taxon>Bacillales</taxon>
        <taxon>Paenibacillaceae</taxon>
        <taxon>Brevibacillus</taxon>
    </lineage>
</organism>
<evidence type="ECO:0000256" key="4">
    <source>
        <dbReference type="ARBA" id="ARBA00022989"/>
    </source>
</evidence>
<comment type="caution">
    <text evidence="8">The sequence shown here is derived from an EMBL/GenBank/DDBJ whole genome shotgun (WGS) entry which is preliminary data.</text>
</comment>
<dbReference type="GO" id="GO:1902201">
    <property type="term" value="P:negative regulation of bacterial-type flagellum-dependent cell motility"/>
    <property type="evidence" value="ECO:0007669"/>
    <property type="project" value="TreeGrafter"/>
</dbReference>
<dbReference type="SUPFAM" id="SSF55073">
    <property type="entry name" value="Nucleotide cyclase"/>
    <property type="match status" value="1"/>
</dbReference>
<dbReference type="NCBIfam" id="TIGR00254">
    <property type="entry name" value="GGDEF"/>
    <property type="match status" value="1"/>
</dbReference>
<name>A0A4Y3PMN4_BREPA</name>
<evidence type="ECO:0000256" key="5">
    <source>
        <dbReference type="ARBA" id="ARBA00023136"/>
    </source>
</evidence>
<dbReference type="InterPro" id="IPR029787">
    <property type="entry name" value="Nucleotide_cyclase"/>
</dbReference>
<dbReference type="Pfam" id="PF00990">
    <property type="entry name" value="GGDEF"/>
    <property type="match status" value="1"/>
</dbReference>
<feature type="coiled-coil region" evidence="6">
    <location>
        <begin position="340"/>
        <end position="367"/>
    </location>
</feature>
<dbReference type="GO" id="GO:0043709">
    <property type="term" value="P:cell adhesion involved in single-species biofilm formation"/>
    <property type="evidence" value="ECO:0007669"/>
    <property type="project" value="TreeGrafter"/>
</dbReference>
<dbReference type="CDD" id="cd12912">
    <property type="entry name" value="PDC2_MCP_like"/>
    <property type="match status" value="1"/>
</dbReference>
<dbReference type="CDD" id="cd01949">
    <property type="entry name" value="GGDEF"/>
    <property type="match status" value="1"/>
</dbReference>